<feature type="region of interest" description="Disordered" evidence="3">
    <location>
        <begin position="261"/>
        <end position="286"/>
    </location>
</feature>
<dbReference type="EMBL" id="CAUOFW020007279">
    <property type="protein sequence ID" value="CAK9178438.1"/>
    <property type="molecule type" value="Genomic_DNA"/>
</dbReference>
<accession>A0ABC8UBR9</accession>
<evidence type="ECO:0000313" key="5">
    <source>
        <dbReference type="EMBL" id="CAK9178438.1"/>
    </source>
</evidence>
<feature type="zinc finger region" description="C3H1-type" evidence="2">
    <location>
        <begin position="390"/>
        <end position="418"/>
    </location>
</feature>
<dbReference type="AlphaFoldDB" id="A0ABC8UBR9"/>
<proteinExistence type="predicted"/>
<dbReference type="PROSITE" id="PS50103">
    <property type="entry name" value="ZF_C3H1"/>
    <property type="match status" value="1"/>
</dbReference>
<feature type="compositionally biased region" description="Basic and acidic residues" evidence="3">
    <location>
        <begin position="437"/>
        <end position="446"/>
    </location>
</feature>
<keyword evidence="2" id="KW-0862">Zinc</keyword>
<evidence type="ECO:0000256" key="3">
    <source>
        <dbReference type="SAM" id="MobiDB-lite"/>
    </source>
</evidence>
<sequence>MGGSHKSNRVSWASGVNLCQVRLFLSEESPSQIGLGIQDDLQAKTSWSLHSTGMGSDDNLPPGFEGTEPANLLKNRLSQVPVIKWRCPPRIVLDFNWRVVDGEESDEVDVQTQREVRVLEAVYPRPSAIPPNPSVLMGVEDSAYNDQNTALIPITPVEEEDVAADTSSDYMTSNTLPMSSQAQLLAPGTSASQCSAATDPKPSANGILPTGMASGVEPDVFAAAYTALNAVISNKNEGSLIDHDLLIRILSNPQLMENFVTNHGETSNPRLIPKPRSSGITISDPSPIHTYRTETVSSSLAATPIAPFYPLPSRMTHVPNPLPPPPEVLSASTPTVGAPVARDISYYKSLIQQHGEERQETPPQFDSRHNAHLGVKPESVNNPNPRDPKPKIMKPCIYFNSSRGCLHGANCSYLHDPSPQQQRVSGMPPEVQSGKRMKMDREITGL</sequence>
<keyword evidence="1" id="KW-0238">DNA-binding</keyword>
<evidence type="ECO:0000256" key="2">
    <source>
        <dbReference type="PROSITE-ProRule" id="PRU00723"/>
    </source>
</evidence>
<feature type="domain" description="C3H1-type" evidence="4">
    <location>
        <begin position="390"/>
        <end position="418"/>
    </location>
</feature>
<protein>
    <recommendedName>
        <fullName evidence="4">C3H1-type domain-containing protein</fullName>
    </recommendedName>
</protein>
<dbReference type="GO" id="GO:0008270">
    <property type="term" value="F:zinc ion binding"/>
    <property type="evidence" value="ECO:0007669"/>
    <property type="project" value="UniProtKB-KW"/>
</dbReference>
<dbReference type="PANTHER" id="PTHR33400:SF2">
    <property type="entry name" value="ZINC FINGER CCCH DOMAIN-CONTAINING PROTEIN 6"/>
    <property type="match status" value="1"/>
</dbReference>
<dbReference type="GO" id="GO:0003677">
    <property type="term" value="F:DNA binding"/>
    <property type="evidence" value="ECO:0007669"/>
    <property type="project" value="UniProtKB-KW"/>
</dbReference>
<evidence type="ECO:0000259" key="4">
    <source>
        <dbReference type="PROSITE" id="PS50103"/>
    </source>
</evidence>
<evidence type="ECO:0000256" key="1">
    <source>
        <dbReference type="ARBA" id="ARBA00023125"/>
    </source>
</evidence>
<reference evidence="5 6" key="1">
    <citation type="submission" date="2024-02" db="EMBL/GenBank/DDBJ databases">
        <authorList>
            <person name="Vignale AGUSTIN F."/>
            <person name="Sosa J E."/>
            <person name="Modenutti C."/>
        </authorList>
    </citation>
    <scope>NUCLEOTIDE SEQUENCE [LARGE SCALE GENOMIC DNA]</scope>
</reference>
<organism evidence="5 6">
    <name type="scientific">Ilex paraguariensis</name>
    <name type="common">yerba mate</name>
    <dbReference type="NCBI Taxonomy" id="185542"/>
    <lineage>
        <taxon>Eukaryota</taxon>
        <taxon>Viridiplantae</taxon>
        <taxon>Streptophyta</taxon>
        <taxon>Embryophyta</taxon>
        <taxon>Tracheophyta</taxon>
        <taxon>Spermatophyta</taxon>
        <taxon>Magnoliopsida</taxon>
        <taxon>eudicotyledons</taxon>
        <taxon>Gunneridae</taxon>
        <taxon>Pentapetalae</taxon>
        <taxon>asterids</taxon>
        <taxon>campanulids</taxon>
        <taxon>Aquifoliales</taxon>
        <taxon>Aquifoliaceae</taxon>
        <taxon>Ilex</taxon>
    </lineage>
</organism>
<dbReference type="InterPro" id="IPR000571">
    <property type="entry name" value="Znf_CCCH"/>
</dbReference>
<feature type="region of interest" description="Disordered" evidence="3">
    <location>
        <begin position="416"/>
        <end position="446"/>
    </location>
</feature>
<gene>
    <name evidence="5" type="ORF">ILEXP_LOCUS48357</name>
</gene>
<dbReference type="Proteomes" id="UP001642360">
    <property type="component" value="Unassembled WGS sequence"/>
</dbReference>
<evidence type="ECO:0000313" key="6">
    <source>
        <dbReference type="Proteomes" id="UP001642360"/>
    </source>
</evidence>
<comment type="caution">
    <text evidence="5">The sequence shown here is derived from an EMBL/GenBank/DDBJ whole genome shotgun (WGS) entry which is preliminary data.</text>
</comment>
<keyword evidence="2" id="KW-0863">Zinc-finger</keyword>
<name>A0ABC8UBR9_9AQUA</name>
<keyword evidence="6" id="KW-1185">Reference proteome</keyword>
<keyword evidence="2" id="KW-0479">Metal-binding</keyword>
<dbReference type="PANTHER" id="PTHR33400">
    <property type="entry name" value="ZINC FINGER CCCH DOMAIN-CONTAINING PROTEIN 6-RELATED"/>
    <property type="match status" value="1"/>
</dbReference>